<name>I0Z247_COCSC</name>
<dbReference type="Proteomes" id="UP000007264">
    <property type="component" value="Unassembled WGS sequence"/>
</dbReference>
<keyword evidence="7" id="KW-1185">Reference proteome</keyword>
<feature type="compositionally biased region" description="Low complexity" evidence="3">
    <location>
        <begin position="891"/>
        <end position="912"/>
    </location>
</feature>
<dbReference type="Pfam" id="PF13921">
    <property type="entry name" value="Myb_DNA-bind_6"/>
    <property type="match status" value="1"/>
</dbReference>
<evidence type="ECO:0000313" key="6">
    <source>
        <dbReference type="EMBL" id="EIE24716.1"/>
    </source>
</evidence>
<feature type="compositionally biased region" description="Low complexity" evidence="3">
    <location>
        <begin position="205"/>
        <end position="217"/>
    </location>
</feature>
<proteinExistence type="predicted"/>
<dbReference type="OrthoDB" id="2143914at2759"/>
<dbReference type="PROSITE" id="PS50090">
    <property type="entry name" value="MYB_LIKE"/>
    <property type="match status" value="2"/>
</dbReference>
<feature type="region of interest" description="Disordered" evidence="3">
    <location>
        <begin position="341"/>
        <end position="394"/>
    </location>
</feature>
<organism evidence="6 7">
    <name type="scientific">Coccomyxa subellipsoidea (strain C-169)</name>
    <name type="common">Green microalga</name>
    <dbReference type="NCBI Taxonomy" id="574566"/>
    <lineage>
        <taxon>Eukaryota</taxon>
        <taxon>Viridiplantae</taxon>
        <taxon>Chlorophyta</taxon>
        <taxon>core chlorophytes</taxon>
        <taxon>Trebouxiophyceae</taxon>
        <taxon>Trebouxiophyceae incertae sedis</taxon>
        <taxon>Coccomyxaceae</taxon>
        <taxon>Coccomyxa</taxon>
        <taxon>Coccomyxa subellipsoidea</taxon>
    </lineage>
</organism>
<dbReference type="RefSeq" id="XP_005649260.1">
    <property type="nucleotide sequence ID" value="XM_005649203.1"/>
</dbReference>
<dbReference type="AlphaFoldDB" id="I0Z247"/>
<feature type="domain" description="Myb-like" evidence="4">
    <location>
        <begin position="64"/>
        <end position="110"/>
    </location>
</feature>
<dbReference type="eggNOG" id="KOG0048">
    <property type="taxonomic scope" value="Eukaryota"/>
</dbReference>
<feature type="region of interest" description="Disordered" evidence="3">
    <location>
        <begin position="1"/>
        <end position="65"/>
    </location>
</feature>
<protein>
    <submittedName>
        <fullName evidence="6">Uncharacterized protein</fullName>
    </submittedName>
</protein>
<evidence type="ECO:0000259" key="4">
    <source>
        <dbReference type="PROSITE" id="PS50090"/>
    </source>
</evidence>
<dbReference type="InterPro" id="IPR017930">
    <property type="entry name" value="Myb_dom"/>
</dbReference>
<feature type="compositionally biased region" description="Low complexity" evidence="3">
    <location>
        <begin position="39"/>
        <end position="50"/>
    </location>
</feature>
<accession>I0Z247</accession>
<comment type="caution">
    <text evidence="6">The sequence shown here is derived from an EMBL/GenBank/DDBJ whole genome shotgun (WGS) entry which is preliminary data.</text>
</comment>
<dbReference type="KEGG" id="csl:COCSUDRAFT_46919"/>
<dbReference type="FunFam" id="1.10.10.60:FF:000010">
    <property type="entry name" value="Transcriptional activator Myb isoform A"/>
    <property type="match status" value="1"/>
</dbReference>
<dbReference type="CDD" id="cd00167">
    <property type="entry name" value="SANT"/>
    <property type="match status" value="2"/>
</dbReference>
<keyword evidence="1" id="KW-0677">Repeat</keyword>
<dbReference type="InterPro" id="IPR050560">
    <property type="entry name" value="MYB_TF"/>
</dbReference>
<dbReference type="PANTHER" id="PTHR45614:SF232">
    <property type="entry name" value="TRANSCRIPTION FACTOR MYB3R-2"/>
    <property type="match status" value="1"/>
</dbReference>
<feature type="domain" description="HTH myb-type" evidence="5">
    <location>
        <begin position="64"/>
        <end position="114"/>
    </location>
</feature>
<dbReference type="InterPro" id="IPR009057">
    <property type="entry name" value="Homeodomain-like_sf"/>
</dbReference>
<dbReference type="PANTHER" id="PTHR45614">
    <property type="entry name" value="MYB PROTEIN-RELATED"/>
    <property type="match status" value="1"/>
</dbReference>
<dbReference type="GO" id="GO:0005634">
    <property type="term" value="C:nucleus"/>
    <property type="evidence" value="ECO:0007669"/>
    <property type="project" value="TreeGrafter"/>
</dbReference>
<evidence type="ECO:0000259" key="5">
    <source>
        <dbReference type="PROSITE" id="PS51294"/>
    </source>
</evidence>
<feature type="compositionally biased region" description="Basic and acidic residues" evidence="3">
    <location>
        <begin position="341"/>
        <end position="351"/>
    </location>
</feature>
<dbReference type="GO" id="GO:0000978">
    <property type="term" value="F:RNA polymerase II cis-regulatory region sequence-specific DNA binding"/>
    <property type="evidence" value="ECO:0007669"/>
    <property type="project" value="TreeGrafter"/>
</dbReference>
<sequence length="942" mass="99104">MPVNAAMPPLPDAEPSRSASPHNPEPGTPKRDRSPPNSPDSSLKLSGLTKSGRRRRQHPVAEIKGGWTTEEDAKLKELVDKYGEGSWSKLVPHFQGRIGKQLRERWNHELRPDILKGSWTEEEEAMLVVQHRIYRNAWADIAKMLPGRTCNAVKNHWNATLRRVNRGSERPLQGPVERYMQELGLIESRAKRGTVHRTHNFQVQSSRSISATPSSRPEVTSKARWVPVPPPSMKIAPTARNPGSSVQAESTPAMVSEEGQGQSRPATPRLEAATPTQPPPGLVPPAASTAMSAPQPAEAMHLHPSTIAMKWGHTDMEIAGIPESAAEYWKMLQDDPKEGAIKMDQDRESKKVQGSGDGTAEEAEPSVAAVGAAQDDEHKPSSNGKSGKRQRTAPQDSVYHFFQRSSSPQAAPQQKGPVMEEAAMALLLLDGSTAPAVTLHIQLTISTQNTHLLGTSGEGGEAEELPRLRPHRSRSVHAADFSYNEDEETCLPPAAKLPKVARRTRTGMPGAREGMRQVADACTQTAPPPATPAGARPWGAARSGTAEEQKQMQGQAAMYGVNAAVATARSSGATGGRPVPFATTVNVRDRLAGFIVSLATVADRWEMRPSADKDRFRQGLGRSTDSKVVALRQAVLEKCVAVKGPSPGQAVHAMAALLAEMAPIINAAFEAASDSQLGTKPNPLAAFSQMQPPVSAGTNFGATAGHRLAPGSAPPVPLSSSAAQLLPQAVGPPRAPPVTMSTAPPNTAAPIYVLPAFLQPPVGGTTAPQLRPPVASASAAGFVGGPRPPVSHAPGVAPMNGASPYLALQRPSSAGVRGLAQYMPNPQAYPIGSSATAAQPATGQPARFLGRADLAAPTQSTTPPRYSWVLPSSAAPAASSAAAAPLPAHLHAPLGALPPQQPKPAQQPQAPSQGHEPASALQQNGVHPAGQSGSMVDAQLST</sequence>
<dbReference type="InterPro" id="IPR001005">
    <property type="entry name" value="SANT/Myb"/>
</dbReference>
<reference evidence="6 7" key="1">
    <citation type="journal article" date="2012" name="Genome Biol.">
        <title>The genome of the polar eukaryotic microalga coccomyxa subellipsoidea reveals traits of cold adaptation.</title>
        <authorList>
            <person name="Blanc G."/>
            <person name="Agarkova I."/>
            <person name="Grimwood J."/>
            <person name="Kuo A."/>
            <person name="Brueggeman A."/>
            <person name="Dunigan D."/>
            <person name="Gurnon J."/>
            <person name="Ladunga I."/>
            <person name="Lindquist E."/>
            <person name="Lucas S."/>
            <person name="Pangilinan J."/>
            <person name="Proschold T."/>
            <person name="Salamov A."/>
            <person name="Schmutz J."/>
            <person name="Weeks D."/>
            <person name="Yamada T."/>
            <person name="Claverie J.M."/>
            <person name="Grigoriev I."/>
            <person name="Van Etten J."/>
            <person name="Lomsadze A."/>
            <person name="Borodovsky M."/>
        </authorList>
    </citation>
    <scope>NUCLEOTIDE SEQUENCE [LARGE SCALE GENOMIC DNA]</scope>
    <source>
        <strain evidence="6 7">C-169</strain>
    </source>
</reference>
<feature type="compositionally biased region" description="Polar residues" evidence="3">
    <location>
        <begin position="920"/>
        <end position="942"/>
    </location>
</feature>
<dbReference type="Gene3D" id="1.10.10.60">
    <property type="entry name" value="Homeodomain-like"/>
    <property type="match status" value="2"/>
</dbReference>
<evidence type="ECO:0000256" key="3">
    <source>
        <dbReference type="SAM" id="MobiDB-lite"/>
    </source>
</evidence>
<dbReference type="EMBL" id="AGSI01000005">
    <property type="protein sequence ID" value="EIE24716.1"/>
    <property type="molecule type" value="Genomic_DNA"/>
</dbReference>
<dbReference type="GO" id="GO:0000981">
    <property type="term" value="F:DNA-binding transcription factor activity, RNA polymerase II-specific"/>
    <property type="evidence" value="ECO:0007669"/>
    <property type="project" value="TreeGrafter"/>
</dbReference>
<feature type="domain" description="HTH myb-type" evidence="5">
    <location>
        <begin position="116"/>
        <end position="165"/>
    </location>
</feature>
<dbReference type="SUPFAM" id="SSF46689">
    <property type="entry name" value="Homeodomain-like"/>
    <property type="match status" value="1"/>
</dbReference>
<feature type="domain" description="Myb-like" evidence="4">
    <location>
        <begin position="111"/>
        <end position="161"/>
    </location>
</feature>
<keyword evidence="2" id="KW-0238">DNA-binding</keyword>
<evidence type="ECO:0000256" key="2">
    <source>
        <dbReference type="ARBA" id="ARBA00023125"/>
    </source>
</evidence>
<dbReference type="PROSITE" id="PS51294">
    <property type="entry name" value="HTH_MYB"/>
    <property type="match status" value="2"/>
</dbReference>
<feature type="region of interest" description="Disordered" evidence="3">
    <location>
        <begin position="891"/>
        <end position="942"/>
    </location>
</feature>
<gene>
    <name evidence="6" type="ORF">COCSUDRAFT_46919</name>
</gene>
<dbReference type="GeneID" id="17042717"/>
<evidence type="ECO:0000256" key="1">
    <source>
        <dbReference type="ARBA" id="ARBA00022737"/>
    </source>
</evidence>
<dbReference type="SMART" id="SM00717">
    <property type="entry name" value="SANT"/>
    <property type="match status" value="2"/>
</dbReference>
<evidence type="ECO:0000313" key="7">
    <source>
        <dbReference type="Proteomes" id="UP000007264"/>
    </source>
</evidence>
<feature type="compositionally biased region" description="Polar residues" evidence="3">
    <location>
        <begin position="241"/>
        <end position="250"/>
    </location>
</feature>
<feature type="region of interest" description="Disordered" evidence="3">
    <location>
        <begin position="190"/>
        <end position="297"/>
    </location>
</feature>